<protein>
    <submittedName>
        <fullName evidence="5">Uncharacterized protein</fullName>
    </submittedName>
</protein>
<proteinExistence type="predicted"/>
<evidence type="ECO:0000313" key="5">
    <source>
        <dbReference type="EMBL" id="QKX55256.1"/>
    </source>
</evidence>
<dbReference type="InterPro" id="IPR054471">
    <property type="entry name" value="GPIID_WHD"/>
</dbReference>
<feature type="domain" description="GPI inositol-deacylase winged helix" evidence="2">
    <location>
        <begin position="542"/>
        <end position="630"/>
    </location>
</feature>
<evidence type="ECO:0000313" key="6">
    <source>
        <dbReference type="Proteomes" id="UP000509510"/>
    </source>
</evidence>
<dbReference type="KEGG" id="trg:TRUGW13939_02348"/>
<dbReference type="EMBL" id="CP055898">
    <property type="protein sequence ID" value="QKX55256.1"/>
    <property type="molecule type" value="Genomic_DNA"/>
</dbReference>
<dbReference type="AlphaFoldDB" id="A0A7H8QMZ5"/>
<gene>
    <name evidence="5" type="ORF">TRUGW13939_02348</name>
</gene>
<dbReference type="OrthoDB" id="4223005at2759"/>
<feature type="domain" description="Nephrocystin 3-like N-terminal" evidence="4">
    <location>
        <begin position="273"/>
        <end position="438"/>
    </location>
</feature>
<dbReference type="GeneID" id="55989857"/>
<dbReference type="InterPro" id="IPR027417">
    <property type="entry name" value="P-loop_NTPase"/>
</dbReference>
<dbReference type="Proteomes" id="UP000509510">
    <property type="component" value="Chromosome I"/>
</dbReference>
<keyword evidence="6" id="KW-1185">Reference proteome</keyword>
<evidence type="ECO:0000256" key="1">
    <source>
        <dbReference type="ARBA" id="ARBA00022737"/>
    </source>
</evidence>
<keyword evidence="1" id="KW-0677">Repeat</keyword>
<dbReference type="Pfam" id="PF22939">
    <property type="entry name" value="WHD_GPIID"/>
    <property type="match status" value="1"/>
</dbReference>
<evidence type="ECO:0000259" key="2">
    <source>
        <dbReference type="Pfam" id="PF22939"/>
    </source>
</evidence>
<dbReference type="PANTHER" id="PTHR10039">
    <property type="entry name" value="AMELOGENIN"/>
    <property type="match status" value="1"/>
</dbReference>
<evidence type="ECO:0000259" key="4">
    <source>
        <dbReference type="Pfam" id="PF24883"/>
    </source>
</evidence>
<accession>A0A7H8QMZ5</accession>
<dbReference type="Gene3D" id="3.40.50.300">
    <property type="entry name" value="P-loop containing nucleotide triphosphate hydrolases"/>
    <property type="match status" value="1"/>
</dbReference>
<sequence>MALSVSNFGRLSPEIQLAQAISEFETVLLGDEKASLRQLKARHPPSAIDVVRLTAEIDRTVQAGRRCVGTRFTSVLQAIQSFAAIGDVVVGGTQNMMASGLWALMRFTLQLATNYASFLEKFSELFLDIGRSAPRYQNLGLIYPQSSGLQKIICEYFTVLVQLCTKSVQLMRRNGLNRLLATTMRSFDSEFGSHVKKLDTLGMEIKESVMVLSAKTQQDEARENSLFRSLLLSKLDKNEEARRKLAVKLSILDKCSTYDFESSWRQMRKKGNSSWVFDTPEYISWRDTHYAGGNSTLLCLGKLGSGKTVLAANVVQDLITCFPQVKVFAYFFCRYDIAESLNARTILGSLARQLLESTDMADSGDFMAQLTQKHPHALSLDSIFSLLNYIIWEKARVKHVFLLIDGLDNCEDTEKKLAIQHLKTLAKSGIVHLFLTTRSGLESTAVLVEKSFPQQTKVHMLDQANEINAYIDGELDRRLESGALCLTNPEIIVEIQTTLKANAHGMFLWVVLQLDSICDEETDEAILTALRDLPPDLPAVYERILEKNKRSNYKKIILQLVSSAYRPLTMWALQEALSVTPGETTMDRTKFVSNVQKTISCCGSLLELDEEALTVHFVHPSAKQHLLLSDTEDVPASSSRFTQKEATTIMGNICVTYLNWSAFENQLVPQNLPRLTDGSTTLNAVVNSPLQSKGFARKSCPNVSAKNAAVIIIIRIFTI</sequence>
<feature type="domain" description="DUF7708" evidence="3">
    <location>
        <begin position="73"/>
        <end position="213"/>
    </location>
</feature>
<reference evidence="6" key="1">
    <citation type="submission" date="2020-06" db="EMBL/GenBank/DDBJ databases">
        <title>A chromosome-scale genome assembly of Talaromyces rugulosus W13939.</title>
        <authorList>
            <person name="Wang B."/>
            <person name="Guo L."/>
            <person name="Ye K."/>
            <person name="Wang L."/>
        </authorList>
    </citation>
    <scope>NUCLEOTIDE SEQUENCE [LARGE SCALE GENOMIC DNA]</scope>
    <source>
        <strain evidence="6">W13939</strain>
    </source>
</reference>
<dbReference type="InterPro" id="IPR056884">
    <property type="entry name" value="NPHP3-like_N"/>
</dbReference>
<evidence type="ECO:0000259" key="3">
    <source>
        <dbReference type="Pfam" id="PF24809"/>
    </source>
</evidence>
<dbReference type="Pfam" id="PF24883">
    <property type="entry name" value="NPHP3_N"/>
    <property type="match status" value="1"/>
</dbReference>
<organism evidence="5 6">
    <name type="scientific">Talaromyces rugulosus</name>
    <name type="common">Penicillium rugulosum</name>
    <dbReference type="NCBI Taxonomy" id="121627"/>
    <lineage>
        <taxon>Eukaryota</taxon>
        <taxon>Fungi</taxon>
        <taxon>Dikarya</taxon>
        <taxon>Ascomycota</taxon>
        <taxon>Pezizomycotina</taxon>
        <taxon>Eurotiomycetes</taxon>
        <taxon>Eurotiomycetidae</taxon>
        <taxon>Eurotiales</taxon>
        <taxon>Trichocomaceae</taxon>
        <taxon>Talaromyces</taxon>
        <taxon>Talaromyces sect. Islandici</taxon>
    </lineage>
</organism>
<name>A0A7H8QMZ5_TALRU</name>
<dbReference type="SUPFAM" id="SSF52540">
    <property type="entry name" value="P-loop containing nucleoside triphosphate hydrolases"/>
    <property type="match status" value="1"/>
</dbReference>
<dbReference type="RefSeq" id="XP_035341435.1">
    <property type="nucleotide sequence ID" value="XM_035485542.1"/>
</dbReference>
<dbReference type="PANTHER" id="PTHR10039:SF10">
    <property type="entry name" value="NACHT DOMAIN-CONTAINING PROTEIN"/>
    <property type="match status" value="1"/>
</dbReference>
<dbReference type="InterPro" id="IPR056125">
    <property type="entry name" value="DUF7708"/>
</dbReference>
<dbReference type="Pfam" id="PF24809">
    <property type="entry name" value="DUF7708"/>
    <property type="match status" value="1"/>
</dbReference>